<dbReference type="AlphaFoldDB" id="A0AA43AYW4"/>
<sequence length="218" mass="24253">MQQHRQEQVRCFMQQSMLDGACGTHVLAMILVIFDLAKASAMHNMSQRKHGVAAAVWKVFGPKYFCGIHAQEWVELVNSLALPLKLTAKYATTERVDQHALNWLMRGELVALVFASVKHQRTNHWALAVGVEGMACGAKRQPQRILLLDPGGSEPSFQAFNARLRLSTTGATGSCQVQQLPLPADDAKLPTALWHYESESWSAELVRLLAAVRVRKLQ</sequence>
<dbReference type="RefSeq" id="WP_279851524.1">
    <property type="nucleotide sequence ID" value="NZ_JAOCIA010000042.1"/>
</dbReference>
<protein>
    <submittedName>
        <fullName evidence="1">Uncharacterized protein</fullName>
    </submittedName>
</protein>
<organism evidence="1 2">
    <name type="scientific">Comamonas aquatica</name>
    <dbReference type="NCBI Taxonomy" id="225991"/>
    <lineage>
        <taxon>Bacteria</taxon>
        <taxon>Pseudomonadati</taxon>
        <taxon>Pseudomonadota</taxon>
        <taxon>Betaproteobacteria</taxon>
        <taxon>Burkholderiales</taxon>
        <taxon>Comamonadaceae</taxon>
        <taxon>Comamonas</taxon>
    </lineage>
</organism>
<proteinExistence type="predicted"/>
<name>A0AA43AYW4_9BURK</name>
<evidence type="ECO:0000313" key="2">
    <source>
        <dbReference type="Proteomes" id="UP001161294"/>
    </source>
</evidence>
<evidence type="ECO:0000313" key="1">
    <source>
        <dbReference type="EMBL" id="MDH2007014.1"/>
    </source>
</evidence>
<gene>
    <name evidence="1" type="ORF">N5J23_15970</name>
</gene>
<dbReference type="Proteomes" id="UP001161294">
    <property type="component" value="Unassembled WGS sequence"/>
</dbReference>
<reference evidence="1" key="1">
    <citation type="submission" date="2022-09" db="EMBL/GenBank/DDBJ databases">
        <title>Intensive care unit water sources are persistently colonized with multi-drug resistant bacteria and are the site of extensive horizontal gene transfer of antibiotic resistance genes.</title>
        <authorList>
            <person name="Diorio-Toth L."/>
        </authorList>
    </citation>
    <scope>NUCLEOTIDE SEQUENCE</scope>
    <source>
        <strain evidence="1">GD03686</strain>
    </source>
</reference>
<dbReference type="EMBL" id="JAOCJW010000041">
    <property type="protein sequence ID" value="MDH2007014.1"/>
    <property type="molecule type" value="Genomic_DNA"/>
</dbReference>
<comment type="caution">
    <text evidence="1">The sequence shown here is derived from an EMBL/GenBank/DDBJ whole genome shotgun (WGS) entry which is preliminary data.</text>
</comment>
<accession>A0AA43AYW4</accession>